<dbReference type="NCBIfam" id="TIGR03084">
    <property type="entry name" value="TIGR03084 family metal-binding protein"/>
    <property type="match status" value="1"/>
</dbReference>
<evidence type="ECO:0000313" key="3">
    <source>
        <dbReference type="Proteomes" id="UP001596496"/>
    </source>
</evidence>
<dbReference type="EMBL" id="JBHTCG010000002">
    <property type="protein sequence ID" value="MFC7381410.1"/>
    <property type="molecule type" value="Genomic_DNA"/>
</dbReference>
<dbReference type="NCBIfam" id="TIGR03083">
    <property type="entry name" value="maleylpyruvate isomerase family mycothiol-dependent enzyme"/>
    <property type="match status" value="1"/>
</dbReference>
<evidence type="ECO:0000259" key="1">
    <source>
        <dbReference type="Pfam" id="PF11716"/>
    </source>
</evidence>
<reference evidence="3" key="1">
    <citation type="journal article" date="2019" name="Int. J. Syst. Evol. Microbiol.">
        <title>The Global Catalogue of Microorganisms (GCM) 10K type strain sequencing project: providing services to taxonomists for standard genome sequencing and annotation.</title>
        <authorList>
            <consortium name="The Broad Institute Genomics Platform"/>
            <consortium name="The Broad Institute Genome Sequencing Center for Infectious Disease"/>
            <person name="Wu L."/>
            <person name="Ma J."/>
        </authorList>
    </citation>
    <scope>NUCLEOTIDE SEQUENCE [LARGE SCALE GENOMIC DNA]</scope>
    <source>
        <strain evidence="3">CECT 7649</strain>
    </source>
</reference>
<organism evidence="2 3">
    <name type="scientific">Sphaerisporangium rhizosphaerae</name>
    <dbReference type="NCBI Taxonomy" id="2269375"/>
    <lineage>
        <taxon>Bacteria</taxon>
        <taxon>Bacillati</taxon>
        <taxon>Actinomycetota</taxon>
        <taxon>Actinomycetes</taxon>
        <taxon>Streptosporangiales</taxon>
        <taxon>Streptosporangiaceae</taxon>
        <taxon>Sphaerisporangium</taxon>
    </lineage>
</organism>
<dbReference type="Proteomes" id="UP001596496">
    <property type="component" value="Unassembled WGS sequence"/>
</dbReference>
<keyword evidence="3" id="KW-1185">Reference proteome</keyword>
<proteinExistence type="predicted"/>
<sequence>MAVSMPELLADLRAEGAELTAMIRTLDPAGWDLPTPAEGWAVRDQISHLAWFDDAATTAATDPECFRAALPALTARGDTAVDEIAVAARSLSPGQVLAWFRAARARSLDAFGKLDAKERLPWYGPDMSAASFVTARLMETWAHGQDVADALGIARVPTARLRHVAALGVRAMPYGFTVRGLAPPRDPVRVELTLPDGTPWTSGPEDAADLVRGPVLDFCLLVTQRCDLADTSLEVRGDTAGAWTAVAQAFAGPPGDGRPPGRARALA</sequence>
<dbReference type="SUPFAM" id="SSF109854">
    <property type="entry name" value="DinB/YfiT-like putative metalloenzymes"/>
    <property type="match status" value="1"/>
</dbReference>
<accession>A0ABW2NYZ1</accession>
<evidence type="ECO:0000313" key="2">
    <source>
        <dbReference type="EMBL" id="MFC7381410.1"/>
    </source>
</evidence>
<dbReference type="InterPro" id="IPR034660">
    <property type="entry name" value="DinB/YfiT-like"/>
</dbReference>
<dbReference type="Gene3D" id="1.20.120.450">
    <property type="entry name" value="dinb family like domain"/>
    <property type="match status" value="1"/>
</dbReference>
<feature type="domain" description="Mycothiol-dependent maleylpyruvate isomerase metal-binding" evidence="1">
    <location>
        <begin position="12"/>
        <end position="148"/>
    </location>
</feature>
<protein>
    <submittedName>
        <fullName evidence="2">TIGR03084 family metal-binding protein</fullName>
    </submittedName>
</protein>
<dbReference type="InterPro" id="IPR017517">
    <property type="entry name" value="Maleyloyr_isom"/>
</dbReference>
<dbReference type="RefSeq" id="WP_380824327.1">
    <property type="nucleotide sequence ID" value="NZ_JBHTCG010000002.1"/>
</dbReference>
<comment type="caution">
    <text evidence="2">The sequence shown here is derived from an EMBL/GenBank/DDBJ whole genome shotgun (WGS) entry which is preliminary data.</text>
</comment>
<dbReference type="InterPro" id="IPR017518">
    <property type="entry name" value="CHP03084"/>
</dbReference>
<dbReference type="Pfam" id="PF11716">
    <property type="entry name" value="MDMPI_N"/>
    <property type="match status" value="1"/>
</dbReference>
<dbReference type="InterPro" id="IPR024344">
    <property type="entry name" value="MDMPI_metal-binding"/>
</dbReference>
<name>A0ABW2NYZ1_9ACTN</name>
<gene>
    <name evidence="2" type="ORF">ACFQSB_04260</name>
</gene>